<dbReference type="Gene3D" id="2.60.120.580">
    <property type="entry name" value="Acetamidase/Formamidase-like domains"/>
    <property type="match status" value="2"/>
</dbReference>
<dbReference type="AlphaFoldDB" id="A0A162M7Q2"/>
<dbReference type="GO" id="GO:0016811">
    <property type="term" value="F:hydrolase activity, acting on carbon-nitrogen (but not peptide) bonds, in linear amides"/>
    <property type="evidence" value="ECO:0007669"/>
    <property type="project" value="InterPro"/>
</dbReference>
<dbReference type="PANTHER" id="PTHR31891:SF1">
    <property type="entry name" value="FORMAMIDASE C869.04-RELATED"/>
    <property type="match status" value="1"/>
</dbReference>
<name>A0A162M7Q2_9FIRM</name>
<organism evidence="1 2">
    <name type="scientific">Thermovenabulum gondwanense</name>
    <dbReference type="NCBI Taxonomy" id="520767"/>
    <lineage>
        <taxon>Bacteria</taxon>
        <taxon>Bacillati</taxon>
        <taxon>Bacillota</taxon>
        <taxon>Clostridia</taxon>
        <taxon>Thermosediminibacterales</taxon>
        <taxon>Thermosediminibacteraceae</taxon>
        <taxon>Thermovenabulum</taxon>
    </lineage>
</organism>
<dbReference type="EMBL" id="LOHZ01000042">
    <property type="protein sequence ID" value="KYO64473.1"/>
    <property type="molecule type" value="Genomic_DNA"/>
</dbReference>
<dbReference type="Pfam" id="PF03069">
    <property type="entry name" value="FmdA_AmdA"/>
    <property type="match status" value="1"/>
</dbReference>
<dbReference type="RefSeq" id="WP_068749010.1">
    <property type="nucleotide sequence ID" value="NZ_LOHZ01000042.1"/>
</dbReference>
<dbReference type="SUPFAM" id="SSF141130">
    <property type="entry name" value="Acetamidase/Formamidase-like"/>
    <property type="match status" value="1"/>
</dbReference>
<evidence type="ECO:0000313" key="2">
    <source>
        <dbReference type="Proteomes" id="UP000075737"/>
    </source>
</evidence>
<proteinExistence type="predicted"/>
<dbReference type="STRING" id="520767.ATZ99_19010"/>
<comment type="caution">
    <text evidence="1">The sequence shown here is derived from an EMBL/GenBank/DDBJ whole genome shotgun (WGS) entry which is preliminary data.</text>
</comment>
<evidence type="ECO:0000313" key="1">
    <source>
        <dbReference type="EMBL" id="KYO64473.1"/>
    </source>
</evidence>
<dbReference type="PATRIC" id="fig|520767.4.peg.2028"/>
<keyword evidence="2" id="KW-1185">Reference proteome</keyword>
<accession>A0A162M7Q2</accession>
<reference evidence="1 2" key="1">
    <citation type="submission" date="2015-12" db="EMBL/GenBank/DDBJ databases">
        <title>Draft genome of Thermovenabulum gondwanense isolated from a red thermophilic microbial mat colonisisng an outflow channel of a bore well.</title>
        <authorList>
            <person name="Patel B.K."/>
        </authorList>
    </citation>
    <scope>NUCLEOTIDE SEQUENCE [LARGE SCALE GENOMIC DNA]</scope>
    <source>
        <strain evidence="1 2">R270</strain>
    </source>
</reference>
<evidence type="ECO:0008006" key="3">
    <source>
        <dbReference type="Google" id="ProtNLM"/>
    </source>
</evidence>
<dbReference type="InterPro" id="IPR004304">
    <property type="entry name" value="FmdA_AmdA"/>
</dbReference>
<dbReference type="PANTHER" id="PTHR31891">
    <property type="entry name" value="FORMAMIDASE C869.04-RELATED"/>
    <property type="match status" value="1"/>
</dbReference>
<protein>
    <recommendedName>
        <fullName evidence="3">Acetamidase</fullName>
    </recommendedName>
</protein>
<dbReference type="OrthoDB" id="9811740at2"/>
<gene>
    <name evidence="1" type="ORF">ATZ99_19010</name>
</gene>
<sequence>MASRIVYASKMTWVLDPREPMIGSVEDGGTIVARVSPGCWGPMITPDYPSGHEVTHPVAVEGAEVGDAVLIKIKKINVLSLATTSGTDSFNDDNYVVDPFVAKKCPGCGAINPKTYIDGIGEDAIKCANCHTPVKPFRLDSGYTMLFDEERTIGITVPPELAKEIAKQASKFSAIPPESNQYSSNIIAKGDLPGILTRVRPMIGNIGSCPAIPMPSSHNAGDFGSFLLGAPHDYALNEEQLLLRTDGHMDINEIREGTMLIVPVKVPGAGIYIGDVHAMMGDGEIAGHTTDVSAEVIIEVKVLKGLKIEGPIVLPNLEDLPYLARPYTVEEKNKAFNLAQYYGFEVETEMYPLQVVGTGADLNKATINGLERMANLTGLSISEVKNRATITGDIQIGRLPGVVQVTMLTPSSILEKLNLLEIYKEQYK</sequence>
<dbReference type="Proteomes" id="UP000075737">
    <property type="component" value="Unassembled WGS sequence"/>
</dbReference>